<feature type="compositionally biased region" description="Basic residues" evidence="3">
    <location>
        <begin position="46"/>
        <end position="56"/>
    </location>
</feature>
<evidence type="ECO:0000313" key="4">
    <source>
        <dbReference type="EMBL" id="PSK51629.1"/>
    </source>
</evidence>
<name>A0A2P7ZTS1_9PEZI</name>
<feature type="region of interest" description="Disordered" evidence="3">
    <location>
        <begin position="24"/>
        <end position="56"/>
    </location>
</feature>
<evidence type="ECO:0000313" key="5">
    <source>
        <dbReference type="Proteomes" id="UP000243723"/>
    </source>
</evidence>
<gene>
    <name evidence="4" type="ORF">B9Z65_2896</name>
</gene>
<accession>A0A2P7ZTS1</accession>
<dbReference type="Proteomes" id="UP000243723">
    <property type="component" value="Unassembled WGS sequence"/>
</dbReference>
<dbReference type="PANTHER" id="PTHR44472">
    <property type="entry name" value="DDB1- AND CUL4-ASSOCIATED FACTOR 4-RELATED"/>
    <property type="match status" value="1"/>
</dbReference>
<organism evidence="4 5">
    <name type="scientific">Elsinoe australis</name>
    <dbReference type="NCBI Taxonomy" id="40998"/>
    <lineage>
        <taxon>Eukaryota</taxon>
        <taxon>Fungi</taxon>
        <taxon>Dikarya</taxon>
        <taxon>Ascomycota</taxon>
        <taxon>Pezizomycotina</taxon>
        <taxon>Dothideomycetes</taxon>
        <taxon>Dothideomycetidae</taxon>
        <taxon>Myriangiales</taxon>
        <taxon>Elsinoaceae</taxon>
        <taxon>Elsinoe</taxon>
    </lineage>
</organism>
<keyword evidence="2" id="KW-0677">Repeat</keyword>
<evidence type="ECO:0000256" key="2">
    <source>
        <dbReference type="ARBA" id="ARBA00022737"/>
    </source>
</evidence>
<dbReference type="AlphaFoldDB" id="A0A2P7ZTS1"/>
<dbReference type="OrthoDB" id="128867at2759"/>
<dbReference type="SUPFAM" id="SSF50978">
    <property type="entry name" value="WD40 repeat-like"/>
    <property type="match status" value="1"/>
</dbReference>
<dbReference type="InterPro" id="IPR036322">
    <property type="entry name" value="WD40_repeat_dom_sf"/>
</dbReference>
<keyword evidence="1" id="KW-0853">WD repeat</keyword>
<dbReference type="PANTHER" id="PTHR44472:SF1">
    <property type="entry name" value="DDB1 AND CUL4 ASSOCIATED FACTOR 4"/>
    <property type="match status" value="1"/>
</dbReference>
<comment type="caution">
    <text evidence="4">The sequence shown here is derived from an EMBL/GenBank/DDBJ whole genome shotgun (WGS) entry which is preliminary data.</text>
</comment>
<proteinExistence type="predicted"/>
<dbReference type="STRING" id="40998.A0A2P7ZTS1"/>
<dbReference type="GO" id="GO:0080008">
    <property type="term" value="C:Cul4-RING E3 ubiquitin ligase complex"/>
    <property type="evidence" value="ECO:0007669"/>
    <property type="project" value="TreeGrafter"/>
</dbReference>
<sequence length="506" mass="56456">MEGRPLPGFYWDKEKKKYFRVQPNHRAPAGAKHSIENVRKEEQATRKRKREHQRQAKVARETVKRAPILTFYQSRVSLGRELGLQAPRLAEVARSKAFASQIRPEDSLCLHACADCGSSQIVYDYAPVHSGRAIVTGVGDENSAGVSINLGVHENRDNVRRILGGIRSQLTSVNVTNTGLILASATSCRSDNIFITKLPENDRYELYDGPYLQMRVGKPHYEIRETSVRPGLGSERAILIRNTENFRGAADVLDINEGRAISSVKSAREMRTVDWLNENTGAIGTMQGQVVLMDMRSRDLTVRFQNTNGILSVRGQGDGNGLWVADKDRISLFDVRMPVSKTRANLNYISNTRTSRRRPQNERHQELAALSEPTPAVFSIPAPNPTGQAEMAVWHGTGLLASRTENNEVALYSCADGSYVNTKKILDFPCHRNRYWMKKLKCGTTGQGVPTLHYAIGTKIQSLKYGREVGLPDTEAWSAADKAEMNSTLMIRVVEAPVKIKQEPVD</sequence>
<dbReference type="EMBL" id="NHZQ01000121">
    <property type="protein sequence ID" value="PSK51629.1"/>
    <property type="molecule type" value="Genomic_DNA"/>
</dbReference>
<dbReference type="InterPro" id="IPR052254">
    <property type="entry name" value="CUL4-DDB1_E3_ligase_receptor"/>
</dbReference>
<protein>
    <submittedName>
        <fullName evidence="4">WD repeat-containing protein 21</fullName>
    </submittedName>
</protein>
<evidence type="ECO:0000256" key="3">
    <source>
        <dbReference type="SAM" id="MobiDB-lite"/>
    </source>
</evidence>
<evidence type="ECO:0000256" key="1">
    <source>
        <dbReference type="ARBA" id="ARBA00022574"/>
    </source>
</evidence>
<keyword evidence="5" id="KW-1185">Reference proteome</keyword>
<reference evidence="4 5" key="1">
    <citation type="submission" date="2017-05" db="EMBL/GenBank/DDBJ databases">
        <title>Draft genome sequence of Elsinoe australis.</title>
        <authorList>
            <person name="Cheng Q."/>
        </authorList>
    </citation>
    <scope>NUCLEOTIDE SEQUENCE [LARGE SCALE GENOMIC DNA]</scope>
    <source>
        <strain evidence="4 5">NL1</strain>
    </source>
</reference>
<feature type="compositionally biased region" description="Basic and acidic residues" evidence="3">
    <location>
        <begin position="33"/>
        <end position="45"/>
    </location>
</feature>